<feature type="active site" description="Proton donor/acceptor" evidence="16">
    <location>
        <position position="293"/>
    </location>
</feature>
<dbReference type="EMBL" id="JADBJN010000001">
    <property type="protein sequence ID" value="KAG5682342.1"/>
    <property type="molecule type" value="Genomic_DNA"/>
</dbReference>
<dbReference type="FunFam" id="3.90.550.10:FF:000044">
    <property type="entry name" value="Galactosylgalactosylxylosylprotein 3-beta-glucuronosyltransferase"/>
    <property type="match status" value="1"/>
</dbReference>
<dbReference type="EC" id="2.4.1.135" evidence="5 19"/>
<comment type="subcellular location">
    <subcellularLocation>
        <location evidence="2 19">Golgi apparatus membrane</location>
        <topology evidence="2 19">Single-pass type II membrane protein</topology>
    </subcellularLocation>
</comment>
<dbReference type="CDD" id="cd00218">
    <property type="entry name" value="GlcAT-I"/>
    <property type="match status" value="1"/>
</dbReference>
<dbReference type="Proteomes" id="UP001107558">
    <property type="component" value="Chromosome 1"/>
</dbReference>
<organism evidence="20 21">
    <name type="scientific">Polypedilum vanderplanki</name>
    <name type="common">Sleeping chironomid midge</name>
    <dbReference type="NCBI Taxonomy" id="319348"/>
    <lineage>
        <taxon>Eukaryota</taxon>
        <taxon>Metazoa</taxon>
        <taxon>Ecdysozoa</taxon>
        <taxon>Arthropoda</taxon>
        <taxon>Hexapoda</taxon>
        <taxon>Insecta</taxon>
        <taxon>Pterygota</taxon>
        <taxon>Neoptera</taxon>
        <taxon>Endopterygota</taxon>
        <taxon>Diptera</taxon>
        <taxon>Nematocera</taxon>
        <taxon>Chironomoidea</taxon>
        <taxon>Chironomidae</taxon>
        <taxon>Chironominae</taxon>
        <taxon>Polypedilum</taxon>
        <taxon>Polypedilum</taxon>
    </lineage>
</organism>
<proteinExistence type="inferred from homology"/>
<sequence length="352" mass="39491">MSIPRIASLQQQSISEVLTTSTTIATTSTNLPPIDKSANNNKTTQSSANIKKLLISNQILSKNNLTKQSLTTKYSQEASMSAQQNSPLDINQNTVNSFTSSINPPPPPLYIITPTYRRPEQLAELTRLGYTLKHVVNLYWLVIEDAEEPTPQVTKLLQKINVPFSHLVAQMPAKYRKNKVKPRGVSNRNRGLEWIRANASDGVLYFADDDNTYDVEIFDEMRYTKKVSMWPVGLITKFGVSSPIVKNGTVVGFYDGWIGGRKYPVDMASFSVSVRFLLSRPNASMPYKPGYEEDGFLKSLSPLKLTEIELLASNCTEILVWHTQSKKNPNAMSLDMGKYNNTNLVHLRNILV</sequence>
<dbReference type="InterPro" id="IPR029044">
    <property type="entry name" value="Nucleotide-diphossugar_trans"/>
</dbReference>
<comment type="caution">
    <text evidence="20">The sequence shown here is derived from an EMBL/GenBank/DDBJ whole genome shotgun (WGS) entry which is preliminary data.</text>
</comment>
<evidence type="ECO:0000256" key="9">
    <source>
        <dbReference type="ARBA" id="ARBA00022968"/>
    </source>
</evidence>
<comment type="catalytic activity">
    <reaction evidence="15 19">
        <text>3-O-(beta-D-galactosyl-(1-&gt;3)-beta-D-galactosyl-(1-&gt;4)-beta-D-xylosyl)-L-seryl-[protein] + UDP-alpha-D-glucuronate = 3-O-(beta-D-GlcA-(1-&gt;3)-beta-D-Gal-(1-&gt;3)-beta-D-Gal-(1-&gt;4)-beta-D-Xyl)-L-seryl-[protein] + UDP + H(+)</text>
        <dbReference type="Rhea" id="RHEA:24168"/>
        <dbReference type="Rhea" id="RHEA-COMP:12571"/>
        <dbReference type="Rhea" id="RHEA-COMP:12573"/>
        <dbReference type="ChEBI" id="CHEBI:15378"/>
        <dbReference type="ChEBI" id="CHEBI:58052"/>
        <dbReference type="ChEBI" id="CHEBI:58223"/>
        <dbReference type="ChEBI" id="CHEBI:132090"/>
        <dbReference type="ChEBI" id="CHEBI:132093"/>
        <dbReference type="EC" id="2.4.1.135"/>
    </reaction>
</comment>
<dbReference type="Gene3D" id="3.90.550.10">
    <property type="entry name" value="Spore Coat Polysaccharide Biosynthesis Protein SpsA, Chain A"/>
    <property type="match status" value="1"/>
</dbReference>
<gene>
    <name evidence="20" type="ORF">PVAND_011701</name>
</gene>
<reference evidence="20" key="1">
    <citation type="submission" date="2021-03" db="EMBL/GenBank/DDBJ databases">
        <title>Chromosome level genome of the anhydrobiotic midge Polypedilum vanderplanki.</title>
        <authorList>
            <person name="Yoshida Y."/>
            <person name="Kikawada T."/>
            <person name="Gusev O."/>
        </authorList>
    </citation>
    <scope>NUCLEOTIDE SEQUENCE</scope>
    <source>
        <strain evidence="20">NIAS01</strain>
        <tissue evidence="20">Whole body or cell culture</tissue>
    </source>
</reference>
<dbReference type="PANTHER" id="PTHR10896">
    <property type="entry name" value="GALACTOSYLGALACTOSYLXYLOSYLPROTEIN 3-BETA-GLUCURONOSYLTRANSFERASE BETA-1,3-GLUCURONYLTRANSFERASE"/>
    <property type="match status" value="1"/>
</dbReference>
<evidence type="ECO:0000256" key="18">
    <source>
        <dbReference type="PIRSR" id="PIRSR605027-6"/>
    </source>
</evidence>
<dbReference type="GO" id="GO:0050650">
    <property type="term" value="P:chondroitin sulfate proteoglycan biosynthetic process"/>
    <property type="evidence" value="ECO:0007669"/>
    <property type="project" value="TreeGrafter"/>
</dbReference>
<evidence type="ECO:0000313" key="20">
    <source>
        <dbReference type="EMBL" id="KAG5682342.1"/>
    </source>
</evidence>
<feature type="glycosylation site" description="N-linked (GlcNAc...) asparagine" evidence="18">
    <location>
        <position position="314"/>
    </location>
</feature>
<dbReference type="Pfam" id="PF03360">
    <property type="entry name" value="Glyco_transf_43"/>
    <property type="match status" value="1"/>
</dbReference>
<dbReference type="GO" id="GO:0005975">
    <property type="term" value="P:carbohydrate metabolic process"/>
    <property type="evidence" value="ECO:0007669"/>
    <property type="project" value="TreeGrafter"/>
</dbReference>
<keyword evidence="7" id="KW-0812">Transmembrane</keyword>
<keyword evidence="12" id="KW-0472">Membrane</keyword>
<comment type="pathway">
    <text evidence="3 19">Protein modification; protein glycosylation.</text>
</comment>
<evidence type="ECO:0000256" key="16">
    <source>
        <dbReference type="PIRSR" id="PIRSR605027-1"/>
    </source>
</evidence>
<evidence type="ECO:0000256" key="10">
    <source>
        <dbReference type="ARBA" id="ARBA00022989"/>
    </source>
</evidence>
<name>A0A9J6CL73_POLVA</name>
<evidence type="ECO:0000256" key="4">
    <source>
        <dbReference type="ARBA" id="ARBA00007706"/>
    </source>
</evidence>
<evidence type="ECO:0000256" key="5">
    <source>
        <dbReference type="ARBA" id="ARBA00012641"/>
    </source>
</evidence>
<evidence type="ECO:0000256" key="17">
    <source>
        <dbReference type="PIRSR" id="PIRSR605027-3"/>
    </source>
</evidence>
<evidence type="ECO:0000256" key="8">
    <source>
        <dbReference type="ARBA" id="ARBA00022723"/>
    </source>
</evidence>
<feature type="binding site" evidence="17">
    <location>
        <position position="210"/>
    </location>
    <ligand>
        <name>Mn(2+)</name>
        <dbReference type="ChEBI" id="CHEBI:29035"/>
    </ligand>
</feature>
<dbReference type="GO" id="GO:0046872">
    <property type="term" value="F:metal ion binding"/>
    <property type="evidence" value="ECO:0007669"/>
    <property type="project" value="UniProtKB-KW"/>
</dbReference>
<comment type="similarity">
    <text evidence="4 19">Belongs to the glycosyltransferase 43 family.</text>
</comment>
<accession>A0A9J6CL73</accession>
<evidence type="ECO:0000256" key="12">
    <source>
        <dbReference type="ARBA" id="ARBA00023136"/>
    </source>
</evidence>
<keyword evidence="9 19" id="KW-0735">Signal-anchor</keyword>
<evidence type="ECO:0000256" key="7">
    <source>
        <dbReference type="ARBA" id="ARBA00022692"/>
    </source>
</evidence>
<evidence type="ECO:0000256" key="19">
    <source>
        <dbReference type="RuleBase" id="RU363127"/>
    </source>
</evidence>
<keyword evidence="10" id="KW-1133">Transmembrane helix</keyword>
<comment type="cofactor">
    <cofactor evidence="1 17 19">
        <name>Mn(2+)</name>
        <dbReference type="ChEBI" id="CHEBI:29035"/>
    </cofactor>
</comment>
<evidence type="ECO:0000256" key="13">
    <source>
        <dbReference type="ARBA" id="ARBA00023180"/>
    </source>
</evidence>
<keyword evidence="21" id="KW-1185">Reference proteome</keyword>
<dbReference type="AlphaFoldDB" id="A0A9J6CL73"/>
<evidence type="ECO:0000313" key="21">
    <source>
        <dbReference type="Proteomes" id="UP001107558"/>
    </source>
</evidence>
<evidence type="ECO:0000256" key="2">
    <source>
        <dbReference type="ARBA" id="ARBA00004323"/>
    </source>
</evidence>
<evidence type="ECO:0000256" key="1">
    <source>
        <dbReference type="ARBA" id="ARBA00001936"/>
    </source>
</evidence>
<evidence type="ECO:0000256" key="15">
    <source>
        <dbReference type="ARBA" id="ARBA00047979"/>
    </source>
</evidence>
<dbReference type="PANTHER" id="PTHR10896:SF50">
    <property type="entry name" value="GALACTOSYLGALACTOSYLXYLOSYLPROTEIN 3-BETA-GLUCURONOSYLTRANSFERASE P"/>
    <property type="match status" value="1"/>
</dbReference>
<keyword evidence="14 17" id="KW-0464">Manganese</keyword>
<keyword evidence="6 19" id="KW-0808">Transferase</keyword>
<keyword evidence="11 19" id="KW-0333">Golgi apparatus</keyword>
<dbReference type="SUPFAM" id="SSF53448">
    <property type="entry name" value="Nucleotide-diphospho-sugar transferases"/>
    <property type="match status" value="1"/>
</dbReference>
<dbReference type="GO" id="GO:0015018">
    <property type="term" value="F:galactosylgalactosylxylosylprotein 3-beta-glucuronosyltransferase activity"/>
    <property type="evidence" value="ECO:0007669"/>
    <property type="project" value="UniProtKB-UniRule"/>
</dbReference>
<dbReference type="GO" id="GO:0000139">
    <property type="term" value="C:Golgi membrane"/>
    <property type="evidence" value="ECO:0007669"/>
    <property type="project" value="UniProtKB-SubCell"/>
</dbReference>
<protein>
    <recommendedName>
        <fullName evidence="5 19">Galactosylgalactosylxylosylprotein 3-beta-glucuronosyltransferase</fullName>
        <ecNumber evidence="5 19">2.4.1.135</ecNumber>
    </recommendedName>
</protein>
<dbReference type="OrthoDB" id="675023at2759"/>
<keyword evidence="13 18" id="KW-0325">Glycoprotein</keyword>
<evidence type="ECO:0000256" key="11">
    <source>
        <dbReference type="ARBA" id="ARBA00023034"/>
    </source>
</evidence>
<dbReference type="InterPro" id="IPR005027">
    <property type="entry name" value="Glyco_trans_43"/>
</dbReference>
<evidence type="ECO:0000256" key="6">
    <source>
        <dbReference type="ARBA" id="ARBA00022679"/>
    </source>
</evidence>
<keyword evidence="8 17" id="KW-0479">Metal-binding</keyword>
<evidence type="ECO:0000256" key="3">
    <source>
        <dbReference type="ARBA" id="ARBA00004922"/>
    </source>
</evidence>
<evidence type="ECO:0000256" key="14">
    <source>
        <dbReference type="ARBA" id="ARBA00023211"/>
    </source>
</evidence>